<organism evidence="4 5">
    <name type="scientific">Stylosanthes scabra</name>
    <dbReference type="NCBI Taxonomy" id="79078"/>
    <lineage>
        <taxon>Eukaryota</taxon>
        <taxon>Viridiplantae</taxon>
        <taxon>Streptophyta</taxon>
        <taxon>Embryophyta</taxon>
        <taxon>Tracheophyta</taxon>
        <taxon>Spermatophyta</taxon>
        <taxon>Magnoliopsida</taxon>
        <taxon>eudicotyledons</taxon>
        <taxon>Gunneridae</taxon>
        <taxon>Pentapetalae</taxon>
        <taxon>rosids</taxon>
        <taxon>fabids</taxon>
        <taxon>Fabales</taxon>
        <taxon>Fabaceae</taxon>
        <taxon>Papilionoideae</taxon>
        <taxon>50 kb inversion clade</taxon>
        <taxon>dalbergioids sensu lato</taxon>
        <taxon>Dalbergieae</taxon>
        <taxon>Pterocarpus clade</taxon>
        <taxon>Stylosanthes</taxon>
    </lineage>
</organism>
<dbReference type="Proteomes" id="UP001341840">
    <property type="component" value="Unassembled WGS sequence"/>
</dbReference>
<feature type="compositionally biased region" description="Polar residues" evidence="2">
    <location>
        <begin position="17"/>
        <end position="31"/>
    </location>
</feature>
<evidence type="ECO:0000313" key="4">
    <source>
        <dbReference type="EMBL" id="MED6159441.1"/>
    </source>
</evidence>
<dbReference type="PANTHER" id="PTHR43597:SF5">
    <property type="entry name" value="SUFE-LIKE PROTEIN 2, CHLOROPLASTIC"/>
    <property type="match status" value="1"/>
</dbReference>
<accession>A0ABU6UEH4</accession>
<evidence type="ECO:0000256" key="2">
    <source>
        <dbReference type="SAM" id="MobiDB-lite"/>
    </source>
</evidence>
<evidence type="ECO:0000256" key="1">
    <source>
        <dbReference type="ARBA" id="ARBA00010282"/>
    </source>
</evidence>
<comment type="similarity">
    <text evidence="1">Belongs to the SufE family.</text>
</comment>
<comment type="caution">
    <text evidence="4">The sequence shown here is derived from an EMBL/GenBank/DDBJ whole genome shotgun (WGS) entry which is preliminary data.</text>
</comment>
<dbReference type="PANTHER" id="PTHR43597">
    <property type="entry name" value="SULFUR ACCEPTOR PROTEIN CSDE"/>
    <property type="match status" value="1"/>
</dbReference>
<reference evidence="4 5" key="1">
    <citation type="journal article" date="2023" name="Plants (Basel)">
        <title>Bridging the Gap: Combining Genomics and Transcriptomics Approaches to Understand Stylosanthes scabra, an Orphan Legume from the Brazilian Caatinga.</title>
        <authorList>
            <person name="Ferreira-Neto J.R.C."/>
            <person name="da Silva M.D."/>
            <person name="Binneck E."/>
            <person name="de Melo N.F."/>
            <person name="da Silva R.H."/>
            <person name="de Melo A.L.T.M."/>
            <person name="Pandolfi V."/>
            <person name="Bustamante F.O."/>
            <person name="Brasileiro-Vidal A.C."/>
            <person name="Benko-Iseppon A.M."/>
        </authorList>
    </citation>
    <scope>NUCLEOTIDE SEQUENCE [LARGE SCALE GENOMIC DNA]</scope>
    <source>
        <tissue evidence="4">Leaves</tissue>
    </source>
</reference>
<gene>
    <name evidence="4" type="ORF">PIB30_042367</name>
</gene>
<sequence>MLSPPFITASHTNLFTQPLNKNNNHSPLTTKTHQKLKPPIISSSSIKSQRQTHPILTAPSLPLTTSSITVKLNRLTSEFNTLTEPIERVKRLLHYASLLPPFEDSDRVPENRISGCSTQVWVVSAMDNDGKLWFRADSDSEISKGFCWCLVWALNGACPVEVLHVTERDLGHVDILGLGLKAQSRINTWHNLLLGMQKAAKDLLIRRELEEKAFYSSMVVDDDDDHSGGVFANGKLSGIGVSLVYMH</sequence>
<feature type="domain" description="Fe-S metabolism associated" evidence="3">
    <location>
        <begin position="77"/>
        <end position="198"/>
    </location>
</feature>
<protein>
    <recommendedName>
        <fullName evidence="3">Fe-S metabolism associated domain-containing protein</fullName>
    </recommendedName>
</protein>
<evidence type="ECO:0000259" key="3">
    <source>
        <dbReference type="Pfam" id="PF02657"/>
    </source>
</evidence>
<feature type="region of interest" description="Disordered" evidence="2">
    <location>
        <begin position="17"/>
        <end position="38"/>
    </location>
</feature>
<keyword evidence="5" id="KW-1185">Reference proteome</keyword>
<name>A0ABU6UEH4_9FABA</name>
<dbReference type="EMBL" id="JASCZI010121069">
    <property type="protein sequence ID" value="MED6159441.1"/>
    <property type="molecule type" value="Genomic_DNA"/>
</dbReference>
<proteinExistence type="inferred from homology"/>
<evidence type="ECO:0000313" key="5">
    <source>
        <dbReference type="Proteomes" id="UP001341840"/>
    </source>
</evidence>
<dbReference type="SUPFAM" id="SSF82649">
    <property type="entry name" value="SufE/NifU"/>
    <property type="match status" value="1"/>
</dbReference>
<dbReference type="InterPro" id="IPR003808">
    <property type="entry name" value="Fe-S_metab-assoc_dom"/>
</dbReference>
<dbReference type="Pfam" id="PF02657">
    <property type="entry name" value="SufE"/>
    <property type="match status" value="1"/>
</dbReference>
<dbReference type="Gene3D" id="3.90.1010.10">
    <property type="match status" value="1"/>
</dbReference>